<dbReference type="Proteomes" id="UP000708338">
    <property type="component" value="Unassembled WGS sequence"/>
</dbReference>
<name>A0AA41K4W0_9FIRM</name>
<gene>
    <name evidence="2" type="ORF">ABID13_004085</name>
    <name evidence="1" type="ORF">GPL26_05715</name>
</gene>
<reference evidence="1" key="1">
    <citation type="journal article" date="2021" name="Gut Microbes">
        <title>A synthetic consortium of 100 gut commensals modulates the composition and function in a colon model of the microbiome of elderly subjects.</title>
        <authorList>
            <person name="Perez M."/>
            <person name="Ntemiri A."/>
            <person name="Tan H."/>
            <person name="Harris H.M.B."/>
            <person name="Roager H.M."/>
            <person name="Ribiere C."/>
            <person name="O'Toole P.W."/>
        </authorList>
    </citation>
    <scope>NUCLEOTIDE SEQUENCE</scope>
    <source>
        <strain evidence="1">MCC335</strain>
    </source>
</reference>
<evidence type="ECO:0000313" key="4">
    <source>
        <dbReference type="Proteomes" id="UP001549200"/>
    </source>
</evidence>
<evidence type="ECO:0000313" key="3">
    <source>
        <dbReference type="Proteomes" id="UP000708338"/>
    </source>
</evidence>
<proteinExistence type="predicted"/>
<dbReference type="PANTHER" id="PTHR34817">
    <property type="entry name" value="NUCLEOTIDYLTRANSFERASE"/>
    <property type="match status" value="1"/>
</dbReference>
<dbReference type="InterPro" id="IPR018775">
    <property type="entry name" value="RlaP"/>
</dbReference>
<dbReference type="AlphaFoldDB" id="A0AA41K4W0"/>
<dbReference type="Pfam" id="PF10127">
    <property type="entry name" value="RlaP"/>
    <property type="match status" value="1"/>
</dbReference>
<organism evidence="1 3">
    <name type="scientific">Enterocloster citroniae</name>
    <dbReference type="NCBI Taxonomy" id="358743"/>
    <lineage>
        <taxon>Bacteria</taxon>
        <taxon>Bacillati</taxon>
        <taxon>Bacillota</taxon>
        <taxon>Clostridia</taxon>
        <taxon>Lachnospirales</taxon>
        <taxon>Lachnospiraceae</taxon>
        <taxon>Enterocloster</taxon>
    </lineage>
</organism>
<dbReference type="EMBL" id="WQPS01000005">
    <property type="protein sequence ID" value="MBT9809143.1"/>
    <property type="molecule type" value="Genomic_DNA"/>
</dbReference>
<accession>A0AA41K4W0</accession>
<sequence>MMDDIFNTIQQKLGEIEKKEKVRILHAVESGSRAWGFASPDSDYDVRFIYVRSGEDYLRLDEPRDVIEWQLDEVLDINGWDLKKALRQFHRGNATLFEWSNSPIVYRTTKEWGRIYEAAAGFFSSKAASHHYYGTANSTYAQYLQEERVSYKKYFYALRPLLAGKYIEETHCPPPVLFSDLMKMDIPQELREGIEELLELKGRMGEGEKGTQMPAIQCFIEEELARQKSYTDHLPEDRKNGWDELNHVFMEILDSGSRCPELLL</sequence>
<evidence type="ECO:0000313" key="1">
    <source>
        <dbReference type="EMBL" id="MBT9809143.1"/>
    </source>
</evidence>
<keyword evidence="4" id="KW-1185">Reference proteome</keyword>
<dbReference type="PANTHER" id="PTHR34817:SF2">
    <property type="entry name" value="NUCLEOTIDYLTRANSFERASE"/>
    <property type="match status" value="1"/>
</dbReference>
<protein>
    <submittedName>
        <fullName evidence="1 2">Nucleotidyltransferase</fullName>
    </submittedName>
</protein>
<reference evidence="2 4" key="2">
    <citation type="submission" date="2024-06" db="EMBL/GenBank/DDBJ databases">
        <title>Genomic Encyclopedia of Type Strains, Phase IV (KMG-IV): sequencing the most valuable type-strain genomes for metagenomic binning, comparative biology and taxonomic classification.</title>
        <authorList>
            <person name="Goeker M."/>
        </authorList>
    </citation>
    <scope>NUCLEOTIDE SEQUENCE [LARGE SCALE GENOMIC DNA]</scope>
    <source>
        <strain evidence="2 4">DSM 19261</strain>
    </source>
</reference>
<dbReference type="SUPFAM" id="SSF81301">
    <property type="entry name" value="Nucleotidyltransferase"/>
    <property type="match status" value="1"/>
</dbReference>
<dbReference type="EMBL" id="JBEPLZ010000018">
    <property type="protein sequence ID" value="MET3572428.1"/>
    <property type="molecule type" value="Genomic_DNA"/>
</dbReference>
<comment type="caution">
    <text evidence="1">The sequence shown here is derived from an EMBL/GenBank/DDBJ whole genome shotgun (WGS) entry which is preliminary data.</text>
</comment>
<dbReference type="InterPro" id="IPR043519">
    <property type="entry name" value="NT_sf"/>
</dbReference>
<evidence type="ECO:0000313" key="2">
    <source>
        <dbReference type="EMBL" id="MET3572428.1"/>
    </source>
</evidence>
<dbReference type="Proteomes" id="UP001549200">
    <property type="component" value="Unassembled WGS sequence"/>
</dbReference>